<reference evidence="2 3" key="1">
    <citation type="journal article" date="2016" name="Nat. Commun.">
        <title>Thousands of microbial genomes shed light on interconnected biogeochemical processes in an aquifer system.</title>
        <authorList>
            <person name="Anantharaman K."/>
            <person name="Brown C.T."/>
            <person name="Hug L.A."/>
            <person name="Sharon I."/>
            <person name="Castelle C.J."/>
            <person name="Probst A.J."/>
            <person name="Thomas B.C."/>
            <person name="Singh A."/>
            <person name="Wilkins M.J."/>
            <person name="Karaoz U."/>
            <person name="Brodie E.L."/>
            <person name="Williams K.H."/>
            <person name="Hubbard S.S."/>
            <person name="Banfield J.F."/>
        </authorList>
    </citation>
    <scope>NUCLEOTIDE SEQUENCE [LARGE SCALE GENOMIC DNA]</scope>
</reference>
<evidence type="ECO:0000313" key="2">
    <source>
        <dbReference type="EMBL" id="OHA28059.1"/>
    </source>
</evidence>
<comment type="caution">
    <text evidence="2">The sequence shown here is derived from an EMBL/GenBank/DDBJ whole genome shotgun (WGS) entry which is preliminary data.</text>
</comment>
<protein>
    <submittedName>
        <fullName evidence="2">Uncharacterized protein</fullName>
    </submittedName>
</protein>
<feature type="region of interest" description="Disordered" evidence="1">
    <location>
        <begin position="1"/>
        <end position="23"/>
    </location>
</feature>
<dbReference type="EMBL" id="MHRP01000001">
    <property type="protein sequence ID" value="OHA28059.1"/>
    <property type="molecule type" value="Genomic_DNA"/>
</dbReference>
<accession>A0A1G2MXY4</accession>
<evidence type="ECO:0000256" key="1">
    <source>
        <dbReference type="SAM" id="MobiDB-lite"/>
    </source>
</evidence>
<dbReference type="AlphaFoldDB" id="A0A1G2MXY4"/>
<dbReference type="Proteomes" id="UP000177943">
    <property type="component" value="Unassembled WGS sequence"/>
</dbReference>
<gene>
    <name evidence="2" type="ORF">A3D56_00065</name>
</gene>
<name>A0A1G2MXY4_9BACT</name>
<evidence type="ECO:0000313" key="3">
    <source>
        <dbReference type="Proteomes" id="UP000177943"/>
    </source>
</evidence>
<feature type="compositionally biased region" description="Polar residues" evidence="1">
    <location>
        <begin position="1"/>
        <end position="17"/>
    </location>
</feature>
<sequence length="103" mass="11468">MTVITETSSAPSSTKSGRGNRIFLKRGSGGRKWRLKLKHPITHHSLLCERNWKPFDAFLYSHFPALDFVGAGTLSCAGENRVQLNEKVHPHSPLGGRGEEKKD</sequence>
<organism evidence="2 3">
    <name type="scientific">Candidatus Taylorbacteria bacterium RIFCSPHIGHO2_02_FULL_45_35</name>
    <dbReference type="NCBI Taxonomy" id="1802311"/>
    <lineage>
        <taxon>Bacteria</taxon>
        <taxon>Candidatus Tayloriibacteriota</taxon>
    </lineage>
</organism>
<proteinExistence type="predicted"/>